<reference evidence="9" key="1">
    <citation type="submission" date="2014-04" db="EMBL/GenBank/DDBJ databases">
        <title>Evolutionary Origins and Diversification of the Mycorrhizal Mutualists.</title>
        <authorList>
            <consortium name="DOE Joint Genome Institute"/>
            <consortium name="Mycorrhizal Genomics Consortium"/>
            <person name="Kohler A."/>
            <person name="Kuo A."/>
            <person name="Nagy L.G."/>
            <person name="Floudas D."/>
            <person name="Copeland A."/>
            <person name="Barry K.W."/>
            <person name="Cichocki N."/>
            <person name="Veneault-Fourrey C."/>
            <person name="LaButti K."/>
            <person name="Lindquist E.A."/>
            <person name="Lipzen A."/>
            <person name="Lundell T."/>
            <person name="Morin E."/>
            <person name="Murat C."/>
            <person name="Riley R."/>
            <person name="Ohm R."/>
            <person name="Sun H."/>
            <person name="Tunlid A."/>
            <person name="Henrissat B."/>
            <person name="Grigoriev I.V."/>
            <person name="Hibbett D.S."/>
            <person name="Martin F."/>
        </authorList>
    </citation>
    <scope>NUCLEOTIDE SEQUENCE [LARGE SCALE GENOMIC DNA]</scope>
    <source>
        <strain evidence="9">FD-334 SS-4</strain>
    </source>
</reference>
<dbReference type="Pfam" id="PF12731">
    <property type="entry name" value="Mating_N"/>
    <property type="match status" value="1"/>
</dbReference>
<sequence>MSAIDVRVRKALSSLESGFFSALRNGLEALVSFDTAWLSFTTEVETCIDSLQEDTKSKIYSFATTANIISSMLLEVDTAVVNIYPQFREDISKILPDRFRELTIQDKSEFSRAQTNASYIPMAYKWLLENLHNPYPTKEARLEISESSDSSLKDVDAWFIDARKRIGWNQLRREHFPKRGDLIKAATCFFKQSQAATLVSKSLRSTLAANRYHEFAYEFVQMEACARELYSGKLSPSEFAEELEKPGLTNVQNLDTHDQERPGRGRPGLKADQRSSYPSPEHSPGRDTRSLSPLSPPTPLYASIRNEDSGRKRKRSISPAETLSDGEQSVSHTAKRSRINVAESLPSPATSVDDSLPEETSHNALIPTSPIISAQPSGKRKRALSDVDDRVQKRPHVIPRTQRISFSDPIRPAERLTGMNLEDLIVDVFGPNNEYAYGAAPATSPSFDEINQFEIEFQYDFPYDIMPEDGLYRDESESPGDTPEMDNVALPQPQVPIMNHVNDMTAYDVGNVASNSDIPLAWAGFNMTSAAPCSEFWQAEQALTNNASMLASDWPDDCMPIGLENLPPQTFWSHLDDISNNATDYYNLPTTSLGTLFPNFTPTKTPEQLSYFDKYQKINQLQQLLAQVEVLNSELAL</sequence>
<feature type="compositionally biased region" description="Basic and acidic residues" evidence="6">
    <location>
        <begin position="255"/>
        <end position="273"/>
    </location>
</feature>
<evidence type="ECO:0000313" key="8">
    <source>
        <dbReference type="EMBL" id="KJA25890.1"/>
    </source>
</evidence>
<dbReference type="EMBL" id="KN817530">
    <property type="protein sequence ID" value="KJA25890.1"/>
    <property type="molecule type" value="Genomic_DNA"/>
</dbReference>
<feature type="compositionally biased region" description="Polar residues" evidence="6">
    <location>
        <begin position="319"/>
        <end position="332"/>
    </location>
</feature>
<dbReference type="InterPro" id="IPR024441">
    <property type="entry name" value="Homeodomain1_C"/>
</dbReference>
<evidence type="ECO:0000256" key="5">
    <source>
        <dbReference type="PROSITE-ProRule" id="PRU00108"/>
    </source>
</evidence>
<evidence type="ECO:0000256" key="2">
    <source>
        <dbReference type="ARBA" id="ARBA00023125"/>
    </source>
</evidence>
<feature type="region of interest" description="Disordered" evidence="6">
    <location>
        <begin position="241"/>
        <end position="394"/>
    </location>
</feature>
<dbReference type="GO" id="GO:0006355">
    <property type="term" value="P:regulation of DNA-templated transcription"/>
    <property type="evidence" value="ECO:0007669"/>
    <property type="project" value="InterPro"/>
</dbReference>
<feature type="compositionally biased region" description="Basic and acidic residues" evidence="6">
    <location>
        <begin position="383"/>
        <end position="392"/>
    </location>
</feature>
<dbReference type="Gene3D" id="1.10.10.60">
    <property type="entry name" value="Homeodomain-like"/>
    <property type="match status" value="1"/>
</dbReference>
<dbReference type="SUPFAM" id="SSF46689">
    <property type="entry name" value="Homeodomain-like"/>
    <property type="match status" value="1"/>
</dbReference>
<dbReference type="OMA" id="HEFAYEF"/>
<comment type="subcellular location">
    <subcellularLocation>
        <location evidence="5">Nucleus</location>
    </subcellularLocation>
</comment>
<evidence type="ECO:0000256" key="1">
    <source>
        <dbReference type="ARBA" id="ARBA00005800"/>
    </source>
</evidence>
<evidence type="ECO:0000259" key="7">
    <source>
        <dbReference type="PROSITE" id="PS50071"/>
    </source>
</evidence>
<dbReference type="PROSITE" id="PS50071">
    <property type="entry name" value="HOMEOBOX_2"/>
    <property type="match status" value="1"/>
</dbReference>
<dbReference type="Pfam" id="PF12737">
    <property type="entry name" value="Mating_C"/>
    <property type="match status" value="1"/>
</dbReference>
<gene>
    <name evidence="8" type="ORF">HYPSUDRAFT_64613</name>
</gene>
<dbReference type="Proteomes" id="UP000054270">
    <property type="component" value="Unassembled WGS sequence"/>
</dbReference>
<evidence type="ECO:0000256" key="3">
    <source>
        <dbReference type="ARBA" id="ARBA00023155"/>
    </source>
</evidence>
<keyword evidence="2 5" id="KW-0238">DNA-binding</keyword>
<accession>A0A0D2Q2V7</accession>
<dbReference type="InterPro" id="IPR024333">
    <property type="entry name" value="Mating-type_A-alpha/beta_1_N"/>
</dbReference>
<feature type="domain" description="Homeobox" evidence="7">
    <location>
        <begin position="106"/>
        <end position="169"/>
    </location>
</feature>
<dbReference type="GO" id="GO:0003677">
    <property type="term" value="F:DNA binding"/>
    <property type="evidence" value="ECO:0007669"/>
    <property type="project" value="UniProtKB-UniRule"/>
</dbReference>
<keyword evidence="4 5" id="KW-0539">Nucleus</keyword>
<name>A0A0D2Q2V7_HYPSF</name>
<dbReference type="GO" id="GO:0005634">
    <property type="term" value="C:nucleus"/>
    <property type="evidence" value="ECO:0007669"/>
    <property type="project" value="UniProtKB-SubCell"/>
</dbReference>
<comment type="similarity">
    <text evidence="1">Belongs to the TALE/M-ATYP homeobox family.</text>
</comment>
<evidence type="ECO:0000256" key="4">
    <source>
        <dbReference type="ARBA" id="ARBA00023242"/>
    </source>
</evidence>
<dbReference type="InterPro" id="IPR008422">
    <property type="entry name" value="KN_HD"/>
</dbReference>
<evidence type="ECO:0000256" key="6">
    <source>
        <dbReference type="SAM" id="MobiDB-lite"/>
    </source>
</evidence>
<dbReference type="OrthoDB" id="250329at2759"/>
<dbReference type="AlphaFoldDB" id="A0A0D2Q2V7"/>
<proteinExistence type="inferred from homology"/>
<keyword evidence="9" id="KW-1185">Reference proteome</keyword>
<dbReference type="InterPro" id="IPR009057">
    <property type="entry name" value="Homeodomain-like_sf"/>
</dbReference>
<dbReference type="CDD" id="cd00086">
    <property type="entry name" value="homeodomain"/>
    <property type="match status" value="1"/>
</dbReference>
<evidence type="ECO:0000313" key="9">
    <source>
        <dbReference type="Proteomes" id="UP000054270"/>
    </source>
</evidence>
<protein>
    <recommendedName>
        <fullName evidence="7">Homeobox domain-containing protein</fullName>
    </recommendedName>
</protein>
<keyword evidence="3 5" id="KW-0371">Homeobox</keyword>
<feature type="DNA-binding region" description="Homeobox" evidence="5">
    <location>
        <begin position="108"/>
        <end position="170"/>
    </location>
</feature>
<organism evidence="8 9">
    <name type="scientific">Hypholoma sublateritium (strain FD-334 SS-4)</name>
    <dbReference type="NCBI Taxonomy" id="945553"/>
    <lineage>
        <taxon>Eukaryota</taxon>
        <taxon>Fungi</taxon>
        <taxon>Dikarya</taxon>
        <taxon>Basidiomycota</taxon>
        <taxon>Agaricomycotina</taxon>
        <taxon>Agaricomycetes</taxon>
        <taxon>Agaricomycetidae</taxon>
        <taxon>Agaricales</taxon>
        <taxon>Agaricineae</taxon>
        <taxon>Strophariaceae</taxon>
        <taxon>Hypholoma</taxon>
    </lineage>
</organism>
<dbReference type="InterPro" id="IPR001356">
    <property type="entry name" value="HD"/>
</dbReference>
<dbReference type="STRING" id="945553.A0A0D2Q2V7"/>
<dbReference type="Pfam" id="PF05920">
    <property type="entry name" value="Homeobox_KN"/>
    <property type="match status" value="1"/>
</dbReference>